<feature type="compositionally biased region" description="Basic and acidic residues" evidence="1">
    <location>
        <begin position="89"/>
        <end position="108"/>
    </location>
</feature>
<sequence length="660" mass="70429">MPKALSAIVNSHPFATRRPSAVRTQQEESPPPDGVDSCYGVRSISSVSWSSDGSDSTALAPGHSHAAHKADATDHTASAGGGEGVGDLKSVRDVQHDEHDSSDNEHTDSSGSEELESTPDASRSLQLHTPAPAGRQEQASTPATSCDRDPEGAAAHPPGPSPTAHIVHAPAVLTRERSRSLDKTPGPVVSHALFDMLQDAPSASEPSSPASLASLPSCTASMSSLSRLSSPADWDQRAQFMRPGAPGSTASASSVSGERQELVLPTLALPNTSLHLGLERWAGEGAGTRIALVAPPERTRDVLAVIAGKRKCVQLAHGEVGVVARSSTGYGELEATIITGLSANDIARRTHDAYALLHSLLNPSPDPEKRREMAKIVTAHSIVADWVHVAFVLDGELSNGSELTADEDDLTALDIVPVTTLEQGTRRDARSLETPRWSAGNIEPWSFDAGLPGVPEYSSSSGSPRSPLSQPSYPSSYPSSLPSSSSDEEPEPRPRPAEEEGDEPTPPSTPDTVRQAASALEALLSDRRVRDASVSAFLAWHPESPEASTLVAEPQPTLAHAAAGGEWEATLSRRLAARRELDAAAQVTSARQILWGVYKYFDLIPVDQRTVWEPLKDNWMVWWMKWQIFAPIFLLQCINLPSHPPPSPSPHLYLQLYTES</sequence>
<reference evidence="2 3" key="1">
    <citation type="journal article" date="2012" name="Eukaryot. Cell">
        <title>Draft genome sequence of CBS 2479, the standard type strain of Trichosporon asahii.</title>
        <authorList>
            <person name="Yang R.Y."/>
            <person name="Li H.T."/>
            <person name="Zhu H."/>
            <person name="Zhou G.P."/>
            <person name="Wang M."/>
            <person name="Wang L."/>
        </authorList>
    </citation>
    <scope>NUCLEOTIDE SEQUENCE [LARGE SCALE GENOMIC DNA]</scope>
    <source>
        <strain evidence="3">ATCC 90039 / CBS 2479 / JCM 2466 / KCTC 7840 / NCYC 2677 / UAMH 7654</strain>
    </source>
</reference>
<dbReference type="HOGENOM" id="CLU_415724_0_0_1"/>
<dbReference type="GeneID" id="25990552"/>
<name>J5RAV3_TRIAS</name>
<proteinExistence type="predicted"/>
<feature type="compositionally biased region" description="Low complexity" evidence="1">
    <location>
        <begin position="455"/>
        <end position="485"/>
    </location>
</feature>
<evidence type="ECO:0000256" key="1">
    <source>
        <dbReference type="SAM" id="MobiDB-lite"/>
    </source>
</evidence>
<dbReference type="EMBL" id="ALBS01000048">
    <property type="protein sequence ID" value="EJT51628.1"/>
    <property type="molecule type" value="Genomic_DNA"/>
</dbReference>
<feature type="compositionally biased region" description="Low complexity" evidence="1">
    <location>
        <begin position="244"/>
        <end position="257"/>
    </location>
</feature>
<dbReference type="VEuPathDB" id="FungiDB:A1Q1_07040"/>
<dbReference type="KEGG" id="tasa:A1Q1_07040"/>
<dbReference type="RefSeq" id="XP_014182764.1">
    <property type="nucleotide sequence ID" value="XM_014327289.1"/>
</dbReference>
<evidence type="ECO:0000313" key="3">
    <source>
        <dbReference type="Proteomes" id="UP000002748"/>
    </source>
</evidence>
<feature type="region of interest" description="Disordered" evidence="1">
    <location>
        <begin position="455"/>
        <end position="514"/>
    </location>
</feature>
<accession>J5RAV3</accession>
<organism evidence="2 3">
    <name type="scientific">Trichosporon asahii var. asahii (strain ATCC 90039 / CBS 2479 / JCM 2466 / KCTC 7840 / NBRC 103889/ NCYC 2677 / UAMH 7654)</name>
    <name type="common">Yeast</name>
    <dbReference type="NCBI Taxonomy" id="1186058"/>
    <lineage>
        <taxon>Eukaryota</taxon>
        <taxon>Fungi</taxon>
        <taxon>Dikarya</taxon>
        <taxon>Basidiomycota</taxon>
        <taxon>Agaricomycotina</taxon>
        <taxon>Tremellomycetes</taxon>
        <taxon>Trichosporonales</taxon>
        <taxon>Trichosporonaceae</taxon>
        <taxon>Trichosporon</taxon>
    </lineage>
</organism>
<protein>
    <submittedName>
        <fullName evidence="2">Uncharacterized protein</fullName>
    </submittedName>
</protein>
<dbReference type="OrthoDB" id="3053196at2759"/>
<gene>
    <name evidence="2" type="ORF">A1Q1_07040</name>
</gene>
<dbReference type="AlphaFoldDB" id="J5RAV3"/>
<comment type="caution">
    <text evidence="2">The sequence shown here is derived from an EMBL/GenBank/DDBJ whole genome shotgun (WGS) entry which is preliminary data.</text>
</comment>
<feature type="region of interest" description="Disordered" evidence="1">
    <location>
        <begin position="1"/>
        <end position="165"/>
    </location>
</feature>
<dbReference type="Proteomes" id="UP000002748">
    <property type="component" value="Unassembled WGS sequence"/>
</dbReference>
<feature type="region of interest" description="Disordered" evidence="1">
    <location>
        <begin position="238"/>
        <end position="257"/>
    </location>
</feature>
<evidence type="ECO:0000313" key="2">
    <source>
        <dbReference type="EMBL" id="EJT51628.1"/>
    </source>
</evidence>
<feature type="compositionally biased region" description="Low complexity" evidence="1">
    <location>
        <begin position="43"/>
        <end position="56"/>
    </location>
</feature>